<dbReference type="AlphaFoldDB" id="A0A0B7NE59"/>
<organism evidence="2 3">
    <name type="scientific">Parasitella parasitica</name>
    <dbReference type="NCBI Taxonomy" id="35722"/>
    <lineage>
        <taxon>Eukaryota</taxon>
        <taxon>Fungi</taxon>
        <taxon>Fungi incertae sedis</taxon>
        <taxon>Mucoromycota</taxon>
        <taxon>Mucoromycotina</taxon>
        <taxon>Mucoromycetes</taxon>
        <taxon>Mucorales</taxon>
        <taxon>Mucorineae</taxon>
        <taxon>Mucoraceae</taxon>
        <taxon>Parasitella</taxon>
    </lineage>
</organism>
<name>A0A0B7NE59_9FUNG</name>
<dbReference type="STRING" id="35722.A0A0B7NE59"/>
<proteinExistence type="predicted"/>
<keyword evidence="3" id="KW-1185">Reference proteome</keyword>
<dbReference type="EMBL" id="LN733333">
    <property type="protein sequence ID" value="CEP16791.1"/>
    <property type="molecule type" value="Genomic_DNA"/>
</dbReference>
<reference evidence="2 3" key="1">
    <citation type="submission" date="2014-09" db="EMBL/GenBank/DDBJ databases">
        <authorList>
            <person name="Ellenberger Sabrina"/>
        </authorList>
    </citation>
    <scope>NUCLEOTIDE SEQUENCE [LARGE SCALE GENOMIC DNA]</scope>
    <source>
        <strain evidence="2 3">CBS 412.66</strain>
    </source>
</reference>
<gene>
    <name evidence="2" type="primary">PARPA_11068.1 scaffold 42626</name>
</gene>
<accession>A0A0B7NE59</accession>
<dbReference type="OrthoDB" id="2244820at2759"/>
<evidence type="ECO:0000313" key="3">
    <source>
        <dbReference type="Proteomes" id="UP000054107"/>
    </source>
</evidence>
<evidence type="ECO:0000313" key="2">
    <source>
        <dbReference type="EMBL" id="CEP16791.1"/>
    </source>
</evidence>
<protein>
    <submittedName>
        <fullName evidence="2">Uncharacterized protein</fullName>
    </submittedName>
</protein>
<dbReference type="Proteomes" id="UP000054107">
    <property type="component" value="Unassembled WGS sequence"/>
</dbReference>
<feature type="region of interest" description="Disordered" evidence="1">
    <location>
        <begin position="46"/>
        <end position="65"/>
    </location>
</feature>
<evidence type="ECO:0000256" key="1">
    <source>
        <dbReference type="SAM" id="MobiDB-lite"/>
    </source>
</evidence>
<sequence length="425" mass="48253">MSANNNNNTAMNFISQELRGIRASVVRGNARLEALEASLGLLVPTQANGQQHPDGGVTESSNPTQRGLRLAAANHRGARILDSNLTGMVSPGRVAQYNALLQRLDRLNNGDMAPPLTSRQLESRRKLMFTVQAEVAELISIEHPNVTHWKYMDELDKMYYALILEDRVFEQHHLAIYLCVHPENRPQGLYFSDTDAAMRTCEDYREANSSLGYNGVSLFTQFSTFSGPQMFSLEELHLLCRGVSSQILQLLTVDLSTSNTKFYHKYEDGAFEVREYPFHIPKQVLKDIGKQIEKTRSFIPVAFDGAFQDIVQKIRGTRAVDYLDIALYIVPTLFVPEMTNSQAAKAIMKLTRGISLSLQMEFTERTLNEIDACFQFFHDYCKRKISDKQLSVSIFRPVQHYLAHVTWMIRKVGPITAYSSRSLER</sequence>